<dbReference type="PROSITE" id="PS50801">
    <property type="entry name" value="STAS"/>
    <property type="match status" value="1"/>
</dbReference>
<dbReference type="Proteomes" id="UP000233786">
    <property type="component" value="Unassembled WGS sequence"/>
</dbReference>
<organism evidence="3 4">
    <name type="scientific">Saccharopolyspora spinosa</name>
    <dbReference type="NCBI Taxonomy" id="60894"/>
    <lineage>
        <taxon>Bacteria</taxon>
        <taxon>Bacillati</taxon>
        <taxon>Actinomycetota</taxon>
        <taxon>Actinomycetes</taxon>
        <taxon>Pseudonocardiales</taxon>
        <taxon>Pseudonocardiaceae</taxon>
        <taxon>Saccharopolyspora</taxon>
    </lineage>
</organism>
<dbReference type="PANTHER" id="PTHR33745:SF3">
    <property type="entry name" value="RSBT CO-ANTAGONIST PROTEIN RSBRC"/>
    <property type="match status" value="1"/>
</dbReference>
<dbReference type="Gene3D" id="3.30.750.24">
    <property type="entry name" value="STAS domain"/>
    <property type="match status" value="1"/>
</dbReference>
<dbReference type="STRING" id="994479.GCA_000194155_06895"/>
<dbReference type="AlphaFoldDB" id="A0A2N3Y5R1"/>
<name>A0A2N3Y5R1_SACSN</name>
<evidence type="ECO:0000313" key="4">
    <source>
        <dbReference type="Proteomes" id="UP000233786"/>
    </source>
</evidence>
<gene>
    <name evidence="3" type="ORF">A8926_6247</name>
</gene>
<evidence type="ECO:0000313" key="3">
    <source>
        <dbReference type="EMBL" id="PKW18181.1"/>
    </source>
</evidence>
<dbReference type="InterPro" id="IPR002645">
    <property type="entry name" value="STAS_dom"/>
</dbReference>
<evidence type="ECO:0000256" key="1">
    <source>
        <dbReference type="ARBA" id="ARBA00022553"/>
    </source>
</evidence>
<evidence type="ECO:0000259" key="2">
    <source>
        <dbReference type="PROSITE" id="PS50801"/>
    </source>
</evidence>
<keyword evidence="4" id="KW-1185">Reference proteome</keyword>
<dbReference type="OrthoDB" id="9800154at2"/>
<protein>
    <submittedName>
        <fullName evidence="3">RsbT co-antagonist protein RsbR</fullName>
    </submittedName>
</protein>
<dbReference type="InterPro" id="IPR051932">
    <property type="entry name" value="Bact_StressResp_Reg"/>
</dbReference>
<dbReference type="PANTHER" id="PTHR33745">
    <property type="entry name" value="RSBT ANTAGONIST PROTEIN RSBS-RELATED"/>
    <property type="match status" value="1"/>
</dbReference>
<dbReference type="Pfam" id="PF01740">
    <property type="entry name" value="STAS"/>
    <property type="match status" value="1"/>
</dbReference>
<feature type="domain" description="STAS" evidence="2">
    <location>
        <begin position="153"/>
        <end position="264"/>
    </location>
</feature>
<keyword evidence="1" id="KW-0597">Phosphoprotein</keyword>
<reference evidence="3" key="1">
    <citation type="submission" date="2017-12" db="EMBL/GenBank/DDBJ databases">
        <title>Sequencing the genomes of 1000 Actinobacteria strains.</title>
        <authorList>
            <person name="Klenk H.-P."/>
        </authorList>
    </citation>
    <scope>NUCLEOTIDE SEQUENCE [LARGE SCALE GENOMIC DNA]</scope>
    <source>
        <strain evidence="3">DSM 44228</strain>
    </source>
</reference>
<proteinExistence type="predicted"/>
<sequence length="278" mass="29994">MSVVTNDEVRRELVEFLDQRQPDVVREWSLLRTFAEQRTVDAVGGCTELLNSLRRAARDGQEQNPAAAGFDDVRPMLRASAGGGASRRLDLLSLKEPLLRLWWEHRAGTPAVTDGALALSSAVDALRMVQLEEELTAGTETISMQRQQLTELSTPVIKLWDGVLAVPLIGTLDSTRSQSATESLLEQVVVQQAKVAILDITGVPTVDTMVAQHLLKTTMAARLMGVECVLSGIRPQIAQTMVQLGIDLGDLVTKASLADALSYALQKTGLAVVSADQG</sequence>
<accession>A0A2N3Y5R1</accession>
<dbReference type="SUPFAM" id="SSF52091">
    <property type="entry name" value="SpoIIaa-like"/>
    <property type="match status" value="1"/>
</dbReference>
<dbReference type="CDD" id="cd07041">
    <property type="entry name" value="STAS_RsbR_RsbS_like"/>
    <property type="match status" value="1"/>
</dbReference>
<comment type="caution">
    <text evidence="3">The sequence shown here is derived from an EMBL/GenBank/DDBJ whole genome shotgun (WGS) entry which is preliminary data.</text>
</comment>
<dbReference type="RefSeq" id="WP_029536036.1">
    <property type="nucleotide sequence ID" value="NZ_CP061007.1"/>
</dbReference>
<dbReference type="InterPro" id="IPR036513">
    <property type="entry name" value="STAS_dom_sf"/>
</dbReference>
<dbReference type="EMBL" id="PJNB01000001">
    <property type="protein sequence ID" value="PKW18181.1"/>
    <property type="molecule type" value="Genomic_DNA"/>
</dbReference>